<gene>
    <name evidence="1" type="ORF">THTE_2720</name>
</gene>
<protein>
    <submittedName>
        <fullName evidence="1">Uncharacterized protein</fullName>
    </submittedName>
</protein>
<proteinExistence type="predicted"/>
<dbReference type="EMBL" id="CP018477">
    <property type="protein sequence ID" value="ASV75322.1"/>
    <property type="molecule type" value="Genomic_DNA"/>
</dbReference>
<keyword evidence="2" id="KW-1185">Reference proteome</keyword>
<sequence>MRTALVLLALIGGELIGEAESDPPYQRSDKNAVGKTMSETLGAAAGALM</sequence>
<evidence type="ECO:0000313" key="1">
    <source>
        <dbReference type="EMBL" id="ASV75322.1"/>
    </source>
</evidence>
<dbReference type="AlphaFoldDB" id="A0A286RHA5"/>
<evidence type="ECO:0000313" key="2">
    <source>
        <dbReference type="Proteomes" id="UP000215086"/>
    </source>
</evidence>
<reference evidence="1 2" key="1">
    <citation type="journal article" name="Front. Microbiol.">
        <title>Sugar Metabolism of the First Thermophilic Planctomycete Thermogutta terrifontis: Comparative Genomic and Transcriptomic Approaches.</title>
        <authorList>
            <person name="Elcheninov A.G."/>
            <person name="Menzel P."/>
            <person name="Gudbergsdottir S.R."/>
            <person name="Slesarev A.I."/>
            <person name="Kadnikov V.V."/>
            <person name="Krogh A."/>
            <person name="Bonch-Osmolovskaya E.A."/>
            <person name="Peng X."/>
            <person name="Kublanov I.V."/>
        </authorList>
    </citation>
    <scope>NUCLEOTIDE SEQUENCE [LARGE SCALE GENOMIC DNA]</scope>
    <source>
        <strain evidence="1 2">R1</strain>
    </source>
</reference>
<dbReference type="KEGG" id="ttf:THTE_2720"/>
<dbReference type="RefSeq" id="WP_157732026.1">
    <property type="nucleotide sequence ID" value="NZ_CP018477.1"/>
</dbReference>
<organism evidence="1 2">
    <name type="scientific">Thermogutta terrifontis</name>
    <dbReference type="NCBI Taxonomy" id="1331910"/>
    <lineage>
        <taxon>Bacteria</taxon>
        <taxon>Pseudomonadati</taxon>
        <taxon>Planctomycetota</taxon>
        <taxon>Planctomycetia</taxon>
        <taxon>Pirellulales</taxon>
        <taxon>Thermoguttaceae</taxon>
        <taxon>Thermogutta</taxon>
    </lineage>
</organism>
<dbReference type="Proteomes" id="UP000215086">
    <property type="component" value="Chromosome"/>
</dbReference>
<accession>A0A286RHA5</accession>
<name>A0A286RHA5_9BACT</name>